<reference evidence="2" key="1">
    <citation type="journal article" date="2020" name="New Phytol.">
        <title>Comparative genomics reveals dynamic genome evolution in host specialist ectomycorrhizal fungi.</title>
        <authorList>
            <person name="Lofgren L.A."/>
            <person name="Nguyen N.H."/>
            <person name="Vilgalys R."/>
            <person name="Ruytinx J."/>
            <person name="Liao H.L."/>
            <person name="Branco S."/>
            <person name="Kuo A."/>
            <person name="LaButti K."/>
            <person name="Lipzen A."/>
            <person name="Andreopoulos W."/>
            <person name="Pangilinan J."/>
            <person name="Riley R."/>
            <person name="Hundley H."/>
            <person name="Na H."/>
            <person name="Barry K."/>
            <person name="Grigoriev I.V."/>
            <person name="Stajich J.E."/>
            <person name="Kennedy P.G."/>
        </authorList>
    </citation>
    <scope>NUCLEOTIDE SEQUENCE</scope>
    <source>
        <strain evidence="2">DOB743</strain>
    </source>
</reference>
<name>A0A9P7A3W8_9AGAM</name>
<sequence length="171" mass="19493">MPSPYQPGTAGNLPRDVLLPRTISWLSFMGKNAPEVKTHLLTVLLPCSSLHQHSPRTMTASSQLEALMQQTQALTSPRELDSNAAERKRRRAQLEYDRRLIEKNREIDQRRKGTGAQPLTSSMMSYYVLWMPTWPRCVLLLLTLFYSFVGIASLTPACHETRTCQSGRKIY</sequence>
<keyword evidence="1" id="KW-1133">Transmembrane helix</keyword>
<comment type="caution">
    <text evidence="2">The sequence shown here is derived from an EMBL/GenBank/DDBJ whole genome shotgun (WGS) entry which is preliminary data.</text>
</comment>
<evidence type="ECO:0000313" key="2">
    <source>
        <dbReference type="EMBL" id="KAG1782005.1"/>
    </source>
</evidence>
<evidence type="ECO:0000313" key="3">
    <source>
        <dbReference type="Proteomes" id="UP000714275"/>
    </source>
</evidence>
<proteinExistence type="predicted"/>
<keyword evidence="1" id="KW-0472">Membrane</keyword>
<accession>A0A9P7A3W8</accession>
<dbReference type="Proteomes" id="UP000714275">
    <property type="component" value="Unassembled WGS sequence"/>
</dbReference>
<evidence type="ECO:0000256" key="1">
    <source>
        <dbReference type="SAM" id="Phobius"/>
    </source>
</evidence>
<dbReference type="AlphaFoldDB" id="A0A9P7A3W8"/>
<protein>
    <submittedName>
        <fullName evidence="2">Uncharacterized protein</fullName>
    </submittedName>
</protein>
<keyword evidence="1" id="KW-0812">Transmembrane</keyword>
<feature type="transmembrane region" description="Helical" evidence="1">
    <location>
        <begin position="133"/>
        <end position="154"/>
    </location>
</feature>
<gene>
    <name evidence="2" type="ORF">EV702DRAFT_500908</name>
</gene>
<keyword evidence="3" id="KW-1185">Reference proteome</keyword>
<dbReference type="OrthoDB" id="2674494at2759"/>
<organism evidence="2 3">
    <name type="scientific">Suillus placidus</name>
    <dbReference type="NCBI Taxonomy" id="48579"/>
    <lineage>
        <taxon>Eukaryota</taxon>
        <taxon>Fungi</taxon>
        <taxon>Dikarya</taxon>
        <taxon>Basidiomycota</taxon>
        <taxon>Agaricomycotina</taxon>
        <taxon>Agaricomycetes</taxon>
        <taxon>Agaricomycetidae</taxon>
        <taxon>Boletales</taxon>
        <taxon>Suillineae</taxon>
        <taxon>Suillaceae</taxon>
        <taxon>Suillus</taxon>
    </lineage>
</organism>
<dbReference type="EMBL" id="JABBWD010000004">
    <property type="protein sequence ID" value="KAG1782005.1"/>
    <property type="molecule type" value="Genomic_DNA"/>
</dbReference>